<dbReference type="eggNOG" id="ENOG502T1PX">
    <property type="taxonomic scope" value="Eukaryota"/>
</dbReference>
<accession>P91217</accession>
<dbReference type="AGR" id="WB:WBGene00006112"/>
<evidence type="ECO:0000313" key="2">
    <source>
        <dbReference type="EMBL" id="CCD64290.1"/>
    </source>
</evidence>
<dbReference type="PIR" id="T28948">
    <property type="entry name" value="T28948"/>
</dbReference>
<organism evidence="2 3">
    <name type="scientific">Caenorhabditis elegans</name>
    <dbReference type="NCBI Taxonomy" id="6239"/>
    <lineage>
        <taxon>Eukaryota</taxon>
        <taxon>Metazoa</taxon>
        <taxon>Ecdysozoa</taxon>
        <taxon>Nematoda</taxon>
        <taxon>Chromadorea</taxon>
        <taxon>Rhabditida</taxon>
        <taxon>Rhabditina</taxon>
        <taxon>Rhabditomorpha</taxon>
        <taxon>Rhabditoidea</taxon>
        <taxon>Rhabditidae</taxon>
        <taxon>Peloderinae</taxon>
        <taxon>Caenorhabditis</taxon>
    </lineage>
</organism>
<keyword evidence="1" id="KW-0812">Transmembrane</keyword>
<dbReference type="EMBL" id="BX284605">
    <property type="protein sequence ID" value="CCD64290.1"/>
    <property type="molecule type" value="Genomic_DNA"/>
</dbReference>
<protein>
    <submittedName>
        <fullName evidence="2">Seven TM Receptor</fullName>
    </submittedName>
</protein>
<dbReference type="PANTHER" id="PTHR46000:SF6">
    <property type="entry name" value="SEVEN TM RECEPTOR"/>
    <property type="match status" value="1"/>
</dbReference>
<dbReference type="Pfam" id="PF10326">
    <property type="entry name" value="7TM_GPCR_Str"/>
    <property type="match status" value="1"/>
</dbReference>
<dbReference type="InParanoid" id="P91217"/>
<gene>
    <name evidence="2 4" type="primary">str-47</name>
    <name evidence="2" type="ORF">CELE_F07C4.1</name>
    <name evidence="4" type="ORF">F07C4.1</name>
</gene>
<dbReference type="InterPro" id="IPR019428">
    <property type="entry name" value="7TM_GPCR_serpentine_rcpt_Str"/>
</dbReference>
<dbReference type="Proteomes" id="UP000001940">
    <property type="component" value="Chromosome V"/>
</dbReference>
<dbReference type="STRING" id="6239.F07C4.1.1"/>
<feature type="transmembrane region" description="Helical" evidence="1">
    <location>
        <begin position="12"/>
        <end position="34"/>
    </location>
</feature>
<dbReference type="FunCoup" id="P91217">
    <property type="interactions" value="16"/>
</dbReference>
<dbReference type="SUPFAM" id="SSF81321">
    <property type="entry name" value="Family A G protein-coupled receptor-like"/>
    <property type="match status" value="1"/>
</dbReference>
<dbReference type="PANTHER" id="PTHR46000">
    <property type="entry name" value="SEVEN TM RECEPTOR-RELATED"/>
    <property type="match status" value="1"/>
</dbReference>
<evidence type="ECO:0000313" key="4">
    <source>
        <dbReference type="WormBase" id="F07C4.1"/>
    </source>
</evidence>
<dbReference type="AlphaFoldDB" id="P91217"/>
<dbReference type="UCSC" id="F07C4.1">
    <property type="organism name" value="c. elegans"/>
</dbReference>
<dbReference type="RefSeq" id="NP_504980.1">
    <property type="nucleotide sequence ID" value="NM_072579.2"/>
</dbReference>
<evidence type="ECO:0000256" key="1">
    <source>
        <dbReference type="SAM" id="Phobius"/>
    </source>
</evidence>
<dbReference type="WormBase" id="F07C4.1">
    <property type="protein sequence ID" value="CE09200"/>
    <property type="gene ID" value="WBGene00006112"/>
    <property type="gene designation" value="str-47"/>
</dbReference>
<feature type="transmembrane region" description="Helical" evidence="1">
    <location>
        <begin position="131"/>
        <end position="155"/>
    </location>
</feature>
<dbReference type="CTD" id="184129"/>
<feature type="transmembrane region" description="Helical" evidence="1">
    <location>
        <begin position="281"/>
        <end position="302"/>
    </location>
</feature>
<evidence type="ECO:0000313" key="3">
    <source>
        <dbReference type="Proteomes" id="UP000001940"/>
    </source>
</evidence>
<keyword evidence="1" id="KW-1133">Transmembrane helix</keyword>
<feature type="transmembrane region" description="Helical" evidence="1">
    <location>
        <begin position="99"/>
        <end position="119"/>
    </location>
</feature>
<dbReference type="PaxDb" id="6239-F07C4.1"/>
<keyword evidence="3" id="KW-1185">Reference proteome</keyword>
<feature type="transmembrane region" description="Helical" evidence="1">
    <location>
        <begin position="244"/>
        <end position="269"/>
    </location>
</feature>
<feature type="transmembrane region" description="Helical" evidence="1">
    <location>
        <begin position="40"/>
        <end position="61"/>
    </location>
</feature>
<feature type="transmembrane region" description="Helical" evidence="1">
    <location>
        <begin position="198"/>
        <end position="224"/>
    </location>
</feature>
<reference evidence="2 3" key="1">
    <citation type="journal article" date="1998" name="Science">
        <title>Genome sequence of the nematode C. elegans: a platform for investigating biology.</title>
        <authorList>
            <consortium name="The C. elegans sequencing consortium"/>
            <person name="Sulson J.E."/>
            <person name="Waterston R."/>
        </authorList>
    </citation>
    <scope>NUCLEOTIDE SEQUENCE [LARGE SCALE GENOMIC DNA]</scope>
    <source>
        <strain evidence="2 3">Bristol N2</strain>
    </source>
</reference>
<dbReference type="PhylomeDB" id="P91217"/>
<dbReference type="HOGENOM" id="CLU_036335_4_2_1"/>
<dbReference type="KEGG" id="cel:CELE_F07C4.1"/>
<dbReference type="SMR" id="P91217"/>
<proteinExistence type="predicted"/>
<dbReference type="OMA" id="FHIRGIS"/>
<name>P91217_CAEEL</name>
<sequence length="331" mass="38023">MPHFYEISDRIAKCGVASVTIVNTFFIFLTVFHIRGISGTYKTMIIIMAVMGILLSILELLARPFVHNYNKGWIYFSLNSWMNVHEGFLKLTMIFYSSFYIVMLSHISVQFLFRYLVLVSPKTAKKFTGKGILFSLCVSIFFGVIDGVALMIFGLSDEYSDEYMMVEMLNKYELAIKDFPRFIIVIYGADGSLRYRNVMYLVSAGVDVAIQYLLIIFCGIKMHLVMNQGFKNVSVANKKIHKQFLRALIVQTIVPTVLFVFPAVFVLLSPILDLEMSFQTGWIYALISMFPSIDSIGFMYFVSEYRKVIKKIYLAMIPEKRSDQSELDINP</sequence>
<dbReference type="GeneID" id="184129"/>
<keyword evidence="1" id="KW-0472">Membrane</keyword>
<keyword evidence="2" id="KW-0675">Receptor</keyword>